<dbReference type="EnsemblPlants" id="MELO3C033884.2.1">
    <property type="protein sequence ID" value="MELO3C033884.2.1"/>
    <property type="gene ID" value="MELO3C033884.2"/>
</dbReference>
<dbReference type="Gramene" id="MELO3C033884.2.1">
    <property type="protein sequence ID" value="MELO3C033884.2.1"/>
    <property type="gene ID" value="MELO3C033884.2"/>
</dbReference>
<accession>A0A9I9EIF3</accession>
<dbReference type="AlphaFoldDB" id="A0A9I9EIF3"/>
<proteinExistence type="predicted"/>
<protein>
    <submittedName>
        <fullName evidence="1">Uncharacterized protein</fullName>
    </submittedName>
</protein>
<reference evidence="1" key="1">
    <citation type="submission" date="2023-03" db="UniProtKB">
        <authorList>
            <consortium name="EnsemblPlants"/>
        </authorList>
    </citation>
    <scope>IDENTIFICATION</scope>
</reference>
<evidence type="ECO:0000313" key="1">
    <source>
        <dbReference type="EnsemblPlants" id="MELO3C033884.2.1"/>
    </source>
</evidence>
<name>A0A9I9EIF3_CUCME</name>
<organism evidence="1">
    <name type="scientific">Cucumis melo</name>
    <name type="common">Muskmelon</name>
    <dbReference type="NCBI Taxonomy" id="3656"/>
    <lineage>
        <taxon>Eukaryota</taxon>
        <taxon>Viridiplantae</taxon>
        <taxon>Streptophyta</taxon>
        <taxon>Embryophyta</taxon>
        <taxon>Tracheophyta</taxon>
        <taxon>Spermatophyta</taxon>
        <taxon>Magnoliopsida</taxon>
        <taxon>eudicotyledons</taxon>
        <taxon>Gunneridae</taxon>
        <taxon>Pentapetalae</taxon>
        <taxon>rosids</taxon>
        <taxon>fabids</taxon>
        <taxon>Cucurbitales</taxon>
        <taxon>Cucurbitaceae</taxon>
        <taxon>Benincaseae</taxon>
        <taxon>Cucumis</taxon>
    </lineage>
</organism>
<sequence>MDAACSVVSTNNVILNRSCRDMGVGASYVRAAHRRWPNKPPISGAKKKLRTTKNMNMENQGQDKRKRLDLQKRSCSLEQRICSWSS</sequence>